<keyword evidence="10 12" id="KW-0456">Lyase</keyword>
<dbReference type="NCBIfam" id="TIGR02666">
    <property type="entry name" value="moaA"/>
    <property type="match status" value="1"/>
</dbReference>
<evidence type="ECO:0000256" key="8">
    <source>
        <dbReference type="ARBA" id="ARBA00023134"/>
    </source>
</evidence>
<dbReference type="GO" id="GO:0046872">
    <property type="term" value="F:metal ion binding"/>
    <property type="evidence" value="ECO:0007669"/>
    <property type="project" value="UniProtKB-KW"/>
</dbReference>
<protein>
    <recommendedName>
        <fullName evidence="1 12">GTP 3',8-cyclase</fullName>
        <ecNumber evidence="1 12">4.1.99.22</ecNumber>
    </recommendedName>
    <alternativeName>
        <fullName evidence="12">Molybdenum cofactor biosynthesis protein A</fullName>
    </alternativeName>
</protein>
<dbReference type="InterPro" id="IPR040064">
    <property type="entry name" value="MoaA-like"/>
</dbReference>
<dbReference type="EC" id="4.1.99.22" evidence="1 12"/>
<dbReference type="AlphaFoldDB" id="A0A084JGX8"/>
<dbReference type="STRING" id="29354.IO98_18435"/>
<comment type="function">
    <text evidence="12">Catalyzes the cyclization of GTP to (8S)-3',8-cyclo-7,8-dihydroguanosine 5'-triphosphate.</text>
</comment>
<dbReference type="InterPro" id="IPR007197">
    <property type="entry name" value="rSAM"/>
</dbReference>
<feature type="binding site" evidence="12">
    <location>
        <position position="188"/>
    </location>
    <ligand>
        <name>S-adenosyl-L-methionine</name>
        <dbReference type="ChEBI" id="CHEBI:59789"/>
    </ligand>
</feature>
<reference evidence="15 16" key="1">
    <citation type="submission" date="2014-07" db="EMBL/GenBank/DDBJ databases">
        <title>Draft genome of Clostridium celerecrescens 152B isolated from sediments associated with methane hydrate from Krishna Godavari basin.</title>
        <authorList>
            <person name="Honkalas V.S."/>
            <person name="Dabir A.P."/>
            <person name="Arora P."/>
            <person name="Dhakephalkar P.K."/>
        </authorList>
    </citation>
    <scope>NUCLEOTIDE SEQUENCE [LARGE SCALE GENOMIC DNA]</scope>
    <source>
        <strain evidence="15 16">152B</strain>
    </source>
</reference>
<dbReference type="GO" id="GO:0005525">
    <property type="term" value="F:GTP binding"/>
    <property type="evidence" value="ECO:0007669"/>
    <property type="project" value="UniProtKB-UniRule"/>
</dbReference>
<comment type="subunit">
    <text evidence="12">Monomer and homodimer.</text>
</comment>
<dbReference type="SUPFAM" id="SSF102114">
    <property type="entry name" value="Radical SAM enzymes"/>
    <property type="match status" value="1"/>
</dbReference>
<dbReference type="SMART" id="SM00729">
    <property type="entry name" value="Elp3"/>
    <property type="match status" value="1"/>
</dbReference>
<feature type="binding site" evidence="12">
    <location>
        <position position="253"/>
    </location>
    <ligand>
        <name>[4Fe-4S] cluster</name>
        <dbReference type="ChEBI" id="CHEBI:49883"/>
        <label>2</label>
        <note>4Fe-4S-substrate</note>
    </ligand>
</feature>
<evidence type="ECO:0000256" key="5">
    <source>
        <dbReference type="ARBA" id="ARBA00022741"/>
    </source>
</evidence>
<evidence type="ECO:0000256" key="2">
    <source>
        <dbReference type="ARBA" id="ARBA00022485"/>
    </source>
</evidence>
<dbReference type="GO" id="GO:1904047">
    <property type="term" value="F:S-adenosyl-L-methionine binding"/>
    <property type="evidence" value="ECO:0007669"/>
    <property type="project" value="UniProtKB-UniRule"/>
</dbReference>
<dbReference type="SFLD" id="SFLDS00029">
    <property type="entry name" value="Radical_SAM"/>
    <property type="match status" value="1"/>
</dbReference>
<evidence type="ECO:0000256" key="9">
    <source>
        <dbReference type="ARBA" id="ARBA00023150"/>
    </source>
</evidence>
<dbReference type="InterPro" id="IPR000385">
    <property type="entry name" value="MoaA_NifB_PqqE_Fe-S-bd_CS"/>
</dbReference>
<organism evidence="15 16">
    <name type="scientific">Lacrimispora celerecrescens</name>
    <dbReference type="NCBI Taxonomy" id="29354"/>
    <lineage>
        <taxon>Bacteria</taxon>
        <taxon>Bacillati</taxon>
        <taxon>Bacillota</taxon>
        <taxon>Clostridia</taxon>
        <taxon>Lachnospirales</taxon>
        <taxon>Lachnospiraceae</taxon>
        <taxon>Lacrimispora</taxon>
    </lineage>
</organism>
<dbReference type="SFLD" id="SFLDG01386">
    <property type="entry name" value="main_SPASM_domain-containing"/>
    <property type="match status" value="1"/>
</dbReference>
<feature type="binding site" evidence="12">
    <location>
        <position position="154"/>
    </location>
    <ligand>
        <name>GTP</name>
        <dbReference type="ChEBI" id="CHEBI:37565"/>
    </ligand>
</feature>
<feature type="binding site" evidence="12">
    <location>
        <position position="267"/>
    </location>
    <ligand>
        <name>[4Fe-4S] cluster</name>
        <dbReference type="ChEBI" id="CHEBI:49883"/>
        <label>2</label>
        <note>4Fe-4S-substrate</note>
    </ligand>
</feature>
<dbReference type="GO" id="GO:0061798">
    <property type="term" value="F:GTP 3',8'-cyclase activity"/>
    <property type="evidence" value="ECO:0007669"/>
    <property type="project" value="UniProtKB-UniRule"/>
</dbReference>
<feature type="binding site" evidence="12">
    <location>
        <position position="94"/>
    </location>
    <ligand>
        <name>GTP</name>
        <dbReference type="ChEBI" id="CHEBI:37565"/>
    </ligand>
</feature>
<feature type="domain" description="Radical SAM core" evidence="14">
    <location>
        <begin position="4"/>
        <end position="226"/>
    </location>
</feature>
<dbReference type="PANTHER" id="PTHR22960">
    <property type="entry name" value="MOLYBDOPTERIN COFACTOR SYNTHESIS PROTEIN A"/>
    <property type="match status" value="1"/>
</dbReference>
<keyword evidence="16" id="KW-1185">Reference proteome</keyword>
<comment type="catalytic activity">
    <reaction evidence="11 12">
        <text>GTP + AH2 + S-adenosyl-L-methionine = (8S)-3',8-cyclo-7,8-dihydroguanosine 5'-triphosphate + 5'-deoxyadenosine + L-methionine + A + H(+)</text>
        <dbReference type="Rhea" id="RHEA:49576"/>
        <dbReference type="ChEBI" id="CHEBI:13193"/>
        <dbReference type="ChEBI" id="CHEBI:15378"/>
        <dbReference type="ChEBI" id="CHEBI:17319"/>
        <dbReference type="ChEBI" id="CHEBI:17499"/>
        <dbReference type="ChEBI" id="CHEBI:37565"/>
        <dbReference type="ChEBI" id="CHEBI:57844"/>
        <dbReference type="ChEBI" id="CHEBI:59789"/>
        <dbReference type="ChEBI" id="CHEBI:131766"/>
        <dbReference type="EC" id="4.1.99.22"/>
    </reaction>
</comment>
<keyword evidence="3 12" id="KW-0949">S-adenosyl-L-methionine</keyword>
<keyword evidence="2 12" id="KW-0004">4Fe-4S</keyword>
<dbReference type="Proteomes" id="UP000028525">
    <property type="component" value="Unassembled WGS sequence"/>
</dbReference>
<dbReference type="EMBL" id="JPME01000025">
    <property type="protein sequence ID" value="KEZ88212.1"/>
    <property type="molecule type" value="Genomic_DNA"/>
</dbReference>
<name>A0A084JGX8_9FIRM</name>
<feature type="binding site" evidence="12">
    <location>
        <position position="24"/>
    </location>
    <ligand>
        <name>[4Fe-4S] cluster</name>
        <dbReference type="ChEBI" id="CHEBI:49883"/>
        <label>1</label>
        <note>4Fe-4S-S-AdoMet</note>
    </ligand>
</feature>
<keyword evidence="4 12" id="KW-0479">Metal-binding</keyword>
<feature type="region of interest" description="Disordered" evidence="13">
    <location>
        <begin position="301"/>
        <end position="322"/>
    </location>
</feature>
<dbReference type="InterPro" id="IPR006638">
    <property type="entry name" value="Elp3/MiaA/NifB-like_rSAM"/>
</dbReference>
<dbReference type="CDD" id="cd01335">
    <property type="entry name" value="Radical_SAM"/>
    <property type="match status" value="1"/>
</dbReference>
<feature type="binding site" evidence="12">
    <location>
        <position position="26"/>
    </location>
    <ligand>
        <name>S-adenosyl-L-methionine</name>
        <dbReference type="ChEBI" id="CHEBI:59789"/>
    </ligand>
</feature>
<dbReference type="Pfam" id="PF04055">
    <property type="entry name" value="Radical_SAM"/>
    <property type="match status" value="1"/>
</dbReference>
<evidence type="ECO:0000313" key="15">
    <source>
        <dbReference type="EMBL" id="KEZ88212.1"/>
    </source>
</evidence>
<dbReference type="GO" id="GO:0061799">
    <property type="term" value="F:cyclic pyranopterin monophosphate synthase activity"/>
    <property type="evidence" value="ECO:0007669"/>
    <property type="project" value="TreeGrafter"/>
</dbReference>
<comment type="similarity">
    <text evidence="12">Belongs to the radical SAM superfamily. MoaA family.</text>
</comment>
<evidence type="ECO:0000256" key="11">
    <source>
        <dbReference type="ARBA" id="ARBA00048697"/>
    </source>
</evidence>
<proteinExistence type="inferred from homology"/>
<feature type="binding site" evidence="12">
    <location>
        <position position="20"/>
    </location>
    <ligand>
        <name>[4Fe-4S] cluster</name>
        <dbReference type="ChEBI" id="CHEBI:49883"/>
        <label>1</label>
        <note>4Fe-4S-S-AdoMet</note>
    </ligand>
</feature>
<dbReference type="Pfam" id="PF06463">
    <property type="entry name" value="Mob_synth_C"/>
    <property type="match status" value="1"/>
</dbReference>
<evidence type="ECO:0000256" key="13">
    <source>
        <dbReference type="SAM" id="MobiDB-lite"/>
    </source>
</evidence>
<dbReference type="RefSeq" id="WP_038283598.1">
    <property type="nucleotide sequence ID" value="NZ_JPME01000025.1"/>
</dbReference>
<dbReference type="CDD" id="cd21117">
    <property type="entry name" value="Twitch_MoaA"/>
    <property type="match status" value="1"/>
</dbReference>
<evidence type="ECO:0000256" key="12">
    <source>
        <dbReference type="HAMAP-Rule" id="MF_01225"/>
    </source>
</evidence>
<evidence type="ECO:0000259" key="14">
    <source>
        <dbReference type="PROSITE" id="PS51918"/>
    </source>
</evidence>
<feature type="binding site" evidence="12">
    <location>
        <begin position="255"/>
        <end position="257"/>
    </location>
    <ligand>
        <name>GTP</name>
        <dbReference type="ChEBI" id="CHEBI:37565"/>
    </ligand>
</feature>
<dbReference type="OrthoDB" id="9763993at2"/>
<dbReference type="SFLD" id="SFLDG01383">
    <property type="entry name" value="cyclic_pyranopterin_phosphate"/>
    <property type="match status" value="1"/>
</dbReference>
<sequence>MKDSCNRTIDYIRISVTDRCNLRCLYCMPEEGIAPLRHEDILTYQEIVRICEASARLGIRKVKVTGGEPLVRKDIEVLIKELAQIPGIEDVTMTTNGCLLKEKAAELKAAGLSSVNVSLDTLDPQRFARITRRDSFDSVMEGIKSAQAAGLKVKINCAVMEDLTKEEVLAFARFSMERKIPVRFIEMMPIGQGKNYKAMENDDLAGILSEAFGALKESRKVKGNGPAVYYTWGDETGFIGFISAVSHKFCRTCNRVRLTSDGFLKLCLDSPAGVDIKGPLREGISDDGLFDLMNQTIRNKPESHHFEEDQGETGPNMNQIGG</sequence>
<feature type="binding site" evidence="12">
    <location>
        <position position="118"/>
    </location>
    <ligand>
        <name>S-adenosyl-L-methionine</name>
        <dbReference type="ChEBI" id="CHEBI:59789"/>
    </ligand>
</feature>
<dbReference type="Gene3D" id="3.20.20.70">
    <property type="entry name" value="Aldolase class I"/>
    <property type="match status" value="1"/>
</dbReference>
<dbReference type="InterPro" id="IPR050105">
    <property type="entry name" value="MoCo_biosynth_MoaA/MoaC"/>
</dbReference>
<dbReference type="InterPro" id="IPR013483">
    <property type="entry name" value="MoaA"/>
</dbReference>
<dbReference type="PROSITE" id="PS51918">
    <property type="entry name" value="RADICAL_SAM"/>
    <property type="match status" value="1"/>
</dbReference>
<dbReference type="PANTHER" id="PTHR22960:SF0">
    <property type="entry name" value="MOLYBDENUM COFACTOR BIOSYNTHESIS PROTEIN 1"/>
    <property type="match status" value="1"/>
</dbReference>
<evidence type="ECO:0000313" key="16">
    <source>
        <dbReference type="Proteomes" id="UP000028525"/>
    </source>
</evidence>
<accession>A0A084JGX8</accession>
<evidence type="ECO:0000256" key="10">
    <source>
        <dbReference type="ARBA" id="ARBA00023239"/>
    </source>
</evidence>
<keyword evidence="9 12" id="KW-0501">Molybdenum cofactor biosynthesis</keyword>
<feature type="binding site" evidence="12">
    <location>
        <position position="67"/>
    </location>
    <ligand>
        <name>S-adenosyl-L-methionine</name>
        <dbReference type="ChEBI" id="CHEBI:59789"/>
    </ligand>
</feature>
<comment type="caution">
    <text evidence="15">The sequence shown here is derived from an EMBL/GenBank/DDBJ whole genome shotgun (WGS) entry which is preliminary data.</text>
</comment>
<dbReference type="UniPathway" id="UPA00344"/>
<feature type="binding site" evidence="12">
    <location>
        <position position="250"/>
    </location>
    <ligand>
        <name>[4Fe-4S] cluster</name>
        <dbReference type="ChEBI" id="CHEBI:49883"/>
        <label>2</label>
        <note>4Fe-4S-substrate</note>
    </ligand>
</feature>
<feature type="compositionally biased region" description="Polar residues" evidence="13">
    <location>
        <begin position="313"/>
        <end position="322"/>
    </location>
</feature>
<keyword evidence="6 12" id="KW-0408">Iron</keyword>
<dbReference type="GO" id="GO:0006777">
    <property type="term" value="P:Mo-molybdopterin cofactor biosynthetic process"/>
    <property type="evidence" value="ECO:0007669"/>
    <property type="project" value="UniProtKB-UniRule"/>
</dbReference>
<keyword evidence="7 12" id="KW-0411">Iron-sulfur</keyword>
<feature type="binding site" evidence="12">
    <location>
        <position position="27"/>
    </location>
    <ligand>
        <name>[4Fe-4S] cluster</name>
        <dbReference type="ChEBI" id="CHEBI:49883"/>
        <label>1</label>
        <note>4Fe-4S-S-AdoMet</note>
    </ligand>
</feature>
<dbReference type="HAMAP" id="MF_01225_B">
    <property type="entry name" value="MoaA_B"/>
    <property type="match status" value="1"/>
</dbReference>
<comment type="pathway">
    <text evidence="12">Cofactor biosynthesis; molybdopterin biosynthesis.</text>
</comment>
<dbReference type="PROSITE" id="PS01305">
    <property type="entry name" value="MOAA_NIFB_PQQE"/>
    <property type="match status" value="1"/>
</dbReference>
<comment type="caution">
    <text evidence="12">Lacks conserved residue(s) required for the propagation of feature annotation.</text>
</comment>
<dbReference type="InterPro" id="IPR010505">
    <property type="entry name" value="MoaA_twitch"/>
</dbReference>
<comment type="cofactor">
    <cofactor evidence="12">
        <name>[4Fe-4S] cluster</name>
        <dbReference type="ChEBI" id="CHEBI:49883"/>
    </cofactor>
    <text evidence="12">Binds 2 [4Fe-4S] clusters. Binds 1 [4Fe-4S] cluster coordinated with 3 cysteines and an exchangeable S-adenosyl-L-methionine and 1 [4Fe-4S] cluster coordinated with 3 cysteines and the GTP-derived substrate.</text>
</comment>
<dbReference type="GO" id="GO:0051539">
    <property type="term" value="F:4 iron, 4 sulfur cluster binding"/>
    <property type="evidence" value="ECO:0007669"/>
    <property type="project" value="UniProtKB-UniRule"/>
</dbReference>
<evidence type="ECO:0000256" key="7">
    <source>
        <dbReference type="ARBA" id="ARBA00023014"/>
    </source>
</evidence>
<dbReference type="NCBIfam" id="NF001199">
    <property type="entry name" value="PRK00164.2-1"/>
    <property type="match status" value="1"/>
</dbReference>
<keyword evidence="5 12" id="KW-0547">Nucleotide-binding</keyword>
<dbReference type="InterPro" id="IPR058240">
    <property type="entry name" value="rSAM_sf"/>
</dbReference>
<evidence type="ECO:0000256" key="1">
    <source>
        <dbReference type="ARBA" id="ARBA00012167"/>
    </source>
</evidence>
<evidence type="ECO:0000256" key="6">
    <source>
        <dbReference type="ARBA" id="ARBA00023004"/>
    </source>
</evidence>
<dbReference type="SFLD" id="SFLDG01067">
    <property type="entry name" value="SPASM/twitch_domain_containing"/>
    <property type="match status" value="1"/>
</dbReference>
<keyword evidence="8 12" id="KW-0342">GTP-binding</keyword>
<dbReference type="InterPro" id="IPR013785">
    <property type="entry name" value="Aldolase_TIM"/>
</dbReference>
<gene>
    <name evidence="12" type="primary">moaA</name>
    <name evidence="15" type="ORF">IO98_18435</name>
</gene>
<evidence type="ECO:0000256" key="3">
    <source>
        <dbReference type="ARBA" id="ARBA00022691"/>
    </source>
</evidence>
<evidence type="ECO:0000256" key="4">
    <source>
        <dbReference type="ARBA" id="ARBA00022723"/>
    </source>
</evidence>
<feature type="binding site" evidence="12">
    <location>
        <position position="13"/>
    </location>
    <ligand>
        <name>GTP</name>
        <dbReference type="ChEBI" id="CHEBI:37565"/>
    </ligand>
</feature>